<sequence length="496" mass="55446">MEDTHYTDPERKPSLDSINKDNISITQTGIVTTIDAKKERAVVWKLDLHLLPLLAIMYLFNSLDKSNMGNAKTAGLAKDLHLKGLQYNTILSIFYVPYVLTAPFLAALGKKYGPSRVLPCMMFGFGTCTLMVVAVQNFGGLMAIRWFLGMCESAFFPLVIYYQTMFYRRGELARRLAIFYAAQSIASAFSGLLSFGVFQIEGGALRPWRYLFVLEGSATIIVSCFAFWYLPLNAATAHFLTPEQREIAVHRMQTDSSSVVNEEFKLGRALTIFKHPSTWAFLIIEICLGVPLQSVNLFLPQIVQRLGYGTIKTNLYTVAPNITGAVMLLILGFSSDLTRWRFPFVALGFFFTFCGFVIFSAVDIKHDINVAYFSTFLLCWGTSAPSVLLDVWYCNNIADENKRAVLTSIAVPMANLMGVVSSNIFLPNEAPKYMTALATTAAFGGTGIVLTLLLGGWMIYDNRKRDRVQGVHLRAKDVPTERLGDGPANDEFRWFY</sequence>
<dbReference type="HOGENOM" id="CLU_001265_0_1_1"/>
<evidence type="ECO:0000313" key="9">
    <source>
        <dbReference type="Proteomes" id="UP000027730"/>
    </source>
</evidence>
<keyword evidence="9" id="KW-1185">Reference proteome</keyword>
<feature type="transmembrane region" description="Helical" evidence="6">
    <location>
        <begin position="438"/>
        <end position="460"/>
    </location>
</feature>
<evidence type="ECO:0000256" key="6">
    <source>
        <dbReference type="SAM" id="Phobius"/>
    </source>
</evidence>
<dbReference type="SUPFAM" id="SSF103473">
    <property type="entry name" value="MFS general substrate transporter"/>
    <property type="match status" value="1"/>
</dbReference>
<evidence type="ECO:0000256" key="4">
    <source>
        <dbReference type="ARBA" id="ARBA00022989"/>
    </source>
</evidence>
<feature type="transmembrane region" description="Helical" evidence="6">
    <location>
        <begin position="42"/>
        <end position="60"/>
    </location>
</feature>
<dbReference type="InterPro" id="IPR011701">
    <property type="entry name" value="MFS"/>
</dbReference>
<dbReference type="PANTHER" id="PTHR43791">
    <property type="entry name" value="PERMEASE-RELATED"/>
    <property type="match status" value="1"/>
</dbReference>
<feature type="transmembrane region" description="Helical" evidence="6">
    <location>
        <begin position="370"/>
        <end position="393"/>
    </location>
</feature>
<dbReference type="GeneID" id="25409613"/>
<accession>A0A074WUM4</accession>
<dbReference type="FunFam" id="1.20.1250.20:FF:000188">
    <property type="entry name" value="MFS general substrate transporter"/>
    <property type="match status" value="1"/>
</dbReference>
<dbReference type="InterPro" id="IPR036259">
    <property type="entry name" value="MFS_trans_sf"/>
</dbReference>
<evidence type="ECO:0000256" key="5">
    <source>
        <dbReference type="ARBA" id="ARBA00023136"/>
    </source>
</evidence>
<dbReference type="Proteomes" id="UP000027730">
    <property type="component" value="Unassembled WGS sequence"/>
</dbReference>
<evidence type="ECO:0000256" key="2">
    <source>
        <dbReference type="ARBA" id="ARBA00022448"/>
    </source>
</evidence>
<dbReference type="Pfam" id="PF07690">
    <property type="entry name" value="MFS_1"/>
    <property type="match status" value="1"/>
</dbReference>
<dbReference type="GO" id="GO:0016020">
    <property type="term" value="C:membrane"/>
    <property type="evidence" value="ECO:0007669"/>
    <property type="project" value="UniProtKB-SubCell"/>
</dbReference>
<feature type="transmembrane region" description="Helical" evidence="6">
    <location>
        <begin position="210"/>
        <end position="230"/>
    </location>
</feature>
<dbReference type="InterPro" id="IPR020846">
    <property type="entry name" value="MFS_dom"/>
</dbReference>
<dbReference type="PROSITE" id="PS50850">
    <property type="entry name" value="MFS"/>
    <property type="match status" value="1"/>
</dbReference>
<feature type="transmembrane region" description="Helical" evidence="6">
    <location>
        <begin position="120"/>
        <end position="138"/>
    </location>
</feature>
<keyword evidence="4 6" id="KW-1133">Transmembrane helix</keyword>
<evidence type="ECO:0000256" key="1">
    <source>
        <dbReference type="ARBA" id="ARBA00004141"/>
    </source>
</evidence>
<dbReference type="AlphaFoldDB" id="A0A074WUM4"/>
<comment type="subcellular location">
    <subcellularLocation>
        <location evidence="1">Membrane</location>
        <topology evidence="1">Multi-pass membrane protein</topology>
    </subcellularLocation>
</comment>
<keyword evidence="2" id="KW-0813">Transport</keyword>
<dbReference type="RefSeq" id="XP_013429575.1">
    <property type="nucleotide sequence ID" value="XM_013574121.1"/>
</dbReference>
<name>A0A074WUM4_9PEZI</name>
<feature type="transmembrane region" description="Helical" evidence="6">
    <location>
        <begin position="345"/>
        <end position="364"/>
    </location>
</feature>
<feature type="transmembrane region" description="Helical" evidence="6">
    <location>
        <begin position="176"/>
        <end position="198"/>
    </location>
</feature>
<feature type="transmembrane region" description="Helical" evidence="6">
    <location>
        <begin position="315"/>
        <end position="333"/>
    </location>
</feature>
<evidence type="ECO:0000256" key="3">
    <source>
        <dbReference type="ARBA" id="ARBA00022692"/>
    </source>
</evidence>
<organism evidence="8 9">
    <name type="scientific">Aureobasidium namibiae CBS 147.97</name>
    <dbReference type="NCBI Taxonomy" id="1043004"/>
    <lineage>
        <taxon>Eukaryota</taxon>
        <taxon>Fungi</taxon>
        <taxon>Dikarya</taxon>
        <taxon>Ascomycota</taxon>
        <taxon>Pezizomycotina</taxon>
        <taxon>Dothideomycetes</taxon>
        <taxon>Dothideomycetidae</taxon>
        <taxon>Dothideales</taxon>
        <taxon>Saccotheciaceae</taxon>
        <taxon>Aureobasidium</taxon>
    </lineage>
</organism>
<dbReference type="FunFam" id="1.20.1250.20:FF:000013">
    <property type="entry name" value="MFS general substrate transporter"/>
    <property type="match status" value="1"/>
</dbReference>
<feature type="transmembrane region" description="Helical" evidence="6">
    <location>
        <begin position="405"/>
        <end position="426"/>
    </location>
</feature>
<reference evidence="8 9" key="1">
    <citation type="journal article" date="2014" name="BMC Genomics">
        <title>Genome sequencing of four Aureobasidium pullulans varieties: biotechnological potential, stress tolerance, and description of new species.</title>
        <authorList>
            <person name="Gostin Ar C."/>
            <person name="Ohm R.A."/>
            <person name="Kogej T."/>
            <person name="Sonjak S."/>
            <person name="Turk M."/>
            <person name="Zajc J."/>
            <person name="Zalar P."/>
            <person name="Grube M."/>
            <person name="Sun H."/>
            <person name="Han J."/>
            <person name="Sharma A."/>
            <person name="Chiniquy J."/>
            <person name="Ngan C.Y."/>
            <person name="Lipzen A."/>
            <person name="Barry K."/>
            <person name="Grigoriev I.V."/>
            <person name="Gunde-Cimerman N."/>
        </authorList>
    </citation>
    <scope>NUCLEOTIDE SEQUENCE [LARGE SCALE GENOMIC DNA]</scope>
    <source>
        <strain evidence="8 9">CBS 147.97</strain>
    </source>
</reference>
<keyword evidence="3 6" id="KW-0812">Transmembrane</keyword>
<protein>
    <submittedName>
        <fullName evidence="8">Putative MFS transporter</fullName>
    </submittedName>
</protein>
<feature type="domain" description="Major facilitator superfamily (MFS) profile" evidence="7">
    <location>
        <begin position="50"/>
        <end position="463"/>
    </location>
</feature>
<evidence type="ECO:0000313" key="8">
    <source>
        <dbReference type="EMBL" id="KEQ75229.1"/>
    </source>
</evidence>
<evidence type="ECO:0000259" key="7">
    <source>
        <dbReference type="PROSITE" id="PS50850"/>
    </source>
</evidence>
<dbReference type="Gene3D" id="1.20.1250.20">
    <property type="entry name" value="MFS general substrate transporter like domains"/>
    <property type="match status" value="1"/>
</dbReference>
<proteinExistence type="predicted"/>
<dbReference type="EMBL" id="KL584705">
    <property type="protein sequence ID" value="KEQ75229.1"/>
    <property type="molecule type" value="Genomic_DNA"/>
</dbReference>
<feature type="transmembrane region" description="Helical" evidence="6">
    <location>
        <begin position="89"/>
        <end position="108"/>
    </location>
</feature>
<keyword evidence="5 6" id="KW-0472">Membrane</keyword>
<dbReference type="PANTHER" id="PTHR43791:SF50">
    <property type="entry name" value="TRANSPORTER, PUTATIVE (AFU_ORTHOLOGUE AFUA_2G00840)-RELATED"/>
    <property type="match status" value="1"/>
</dbReference>
<dbReference type="OrthoDB" id="2985014at2759"/>
<gene>
    <name evidence="8" type="ORF">M436DRAFT_41728</name>
</gene>
<feature type="transmembrane region" description="Helical" evidence="6">
    <location>
        <begin position="144"/>
        <end position="164"/>
    </location>
</feature>
<dbReference type="GO" id="GO:0022857">
    <property type="term" value="F:transmembrane transporter activity"/>
    <property type="evidence" value="ECO:0007669"/>
    <property type="project" value="InterPro"/>
</dbReference>
<feature type="transmembrane region" description="Helical" evidence="6">
    <location>
        <begin position="278"/>
        <end position="303"/>
    </location>
</feature>